<evidence type="ECO:0000313" key="5">
    <source>
        <dbReference type="Proteomes" id="UP000078148"/>
    </source>
</evidence>
<reference evidence="4 5" key="2">
    <citation type="journal article" date="2016" name="Int. J. Syst. Evol. Microbiol.">
        <title>Paenibacillus bovis sp. nov., isolated from raw yak (Bos grunniens) milk.</title>
        <authorList>
            <person name="Gao C."/>
            <person name="Han J."/>
            <person name="Liu Z."/>
            <person name="Xu X."/>
            <person name="Hang F."/>
            <person name="Wu Z."/>
        </authorList>
    </citation>
    <scope>NUCLEOTIDE SEQUENCE [LARGE SCALE GENOMIC DNA]</scope>
    <source>
        <strain evidence="4 5">BD3526</strain>
    </source>
</reference>
<dbReference type="InterPro" id="IPR006976">
    <property type="entry name" value="VanZ-like"/>
</dbReference>
<dbReference type="AlphaFoldDB" id="A0A172ZK48"/>
<sequence length="414" mass="48009">MYDAYLLPVLYAFLAFPLAAAVFTFPFLVYQYRKYGYINMVRAITLYALLLYLMNAYFLVILPFPASPHNLPLAHGDLQLVPFQFVSDFLKETSVSLHDPKTYMHIFKERAFLQVLFNILLTVPFGMFLRYYFRQGWWSALIWSFLLSLSFETIQLTGIFGIYDHAYRIFDVDDLICNTFGGMVGLLIASWISERLPDAQQMDRQLDRSQRRVTYTRRGIAFIIDMMAWMLLSAILMGMQVPLVFWLSSGLYFILLPYITRGRTLGKWMVRIHLVLTEQPERRIPVMALLVRYGLLYWGFFGLNRLLNTPFVISMPARLEAILYLSILFVMNAGFFIHLITRFFKKGSLLFYEQISHTSHQITWPDQPGSSRESSEEHPSDHQAGSTEDTGDTALSPAVHDRHNLKADDITSRS</sequence>
<evidence type="ECO:0000313" key="4">
    <source>
        <dbReference type="EMBL" id="ANF97913.1"/>
    </source>
</evidence>
<keyword evidence="5" id="KW-1185">Reference proteome</keyword>
<dbReference type="STRING" id="1616788.AR543_19075"/>
<dbReference type="InterPro" id="IPR053150">
    <property type="entry name" value="Teicoplanin_resist-assoc"/>
</dbReference>
<feature type="compositionally biased region" description="Basic and acidic residues" evidence="1">
    <location>
        <begin position="399"/>
        <end position="414"/>
    </location>
</feature>
<feature type="transmembrane region" description="Helical" evidence="2">
    <location>
        <begin position="243"/>
        <end position="262"/>
    </location>
</feature>
<dbReference type="Pfam" id="PF04892">
    <property type="entry name" value="VanZ"/>
    <property type="match status" value="1"/>
</dbReference>
<keyword evidence="2" id="KW-1133">Transmembrane helix</keyword>
<feature type="transmembrane region" description="Helical" evidence="2">
    <location>
        <begin position="283"/>
        <end position="301"/>
    </location>
</feature>
<feature type="transmembrane region" description="Helical" evidence="2">
    <location>
        <begin position="44"/>
        <end position="64"/>
    </location>
</feature>
<keyword evidence="2" id="KW-0472">Membrane</keyword>
<feature type="compositionally biased region" description="Polar residues" evidence="1">
    <location>
        <begin position="361"/>
        <end position="372"/>
    </location>
</feature>
<evidence type="ECO:0000256" key="2">
    <source>
        <dbReference type="SAM" id="Phobius"/>
    </source>
</evidence>
<dbReference type="EMBL" id="CP013023">
    <property type="protein sequence ID" value="ANF97913.1"/>
    <property type="molecule type" value="Genomic_DNA"/>
</dbReference>
<feature type="transmembrane region" description="Helical" evidence="2">
    <location>
        <begin position="215"/>
        <end position="237"/>
    </location>
</feature>
<evidence type="ECO:0000259" key="3">
    <source>
        <dbReference type="Pfam" id="PF04892"/>
    </source>
</evidence>
<evidence type="ECO:0000256" key="1">
    <source>
        <dbReference type="SAM" id="MobiDB-lite"/>
    </source>
</evidence>
<feature type="transmembrane region" description="Helical" evidence="2">
    <location>
        <begin position="321"/>
        <end position="340"/>
    </location>
</feature>
<keyword evidence="2" id="KW-0812">Transmembrane</keyword>
<reference evidence="5" key="1">
    <citation type="submission" date="2015-10" db="EMBL/GenBank/DDBJ databases">
        <title>Genome of Paenibacillus bovis sp. nov.</title>
        <authorList>
            <person name="Wu Z."/>
            <person name="Gao C."/>
            <person name="Liu Z."/>
            <person name="Zheng H."/>
        </authorList>
    </citation>
    <scope>NUCLEOTIDE SEQUENCE [LARGE SCALE GENOMIC DNA]</scope>
    <source>
        <strain evidence="5">BD3526</strain>
    </source>
</reference>
<accession>A0A172ZK48</accession>
<dbReference type="PANTHER" id="PTHR36834:SF1">
    <property type="entry name" value="INTEGRAL MEMBRANE PROTEIN"/>
    <property type="match status" value="1"/>
</dbReference>
<feature type="transmembrane region" description="Helical" evidence="2">
    <location>
        <begin position="175"/>
        <end position="194"/>
    </location>
</feature>
<dbReference type="KEGG" id="pbv:AR543_19075"/>
<dbReference type="RefSeq" id="WP_060536007.1">
    <property type="nucleotide sequence ID" value="NZ_CP013023.1"/>
</dbReference>
<name>A0A172ZK48_9BACL</name>
<feature type="transmembrane region" description="Helical" evidence="2">
    <location>
        <begin position="140"/>
        <end position="163"/>
    </location>
</feature>
<feature type="transmembrane region" description="Helical" evidence="2">
    <location>
        <begin position="111"/>
        <end position="133"/>
    </location>
</feature>
<dbReference type="PIRSF" id="PIRSF031578">
    <property type="entry name" value="Uncharacterised_Vanz_RDD-cont"/>
    <property type="match status" value="1"/>
</dbReference>
<feature type="domain" description="VanZ-like" evidence="3">
    <location>
        <begin position="50"/>
        <end position="192"/>
    </location>
</feature>
<organism evidence="4 5">
    <name type="scientific">Paenibacillus bovis</name>
    <dbReference type="NCBI Taxonomy" id="1616788"/>
    <lineage>
        <taxon>Bacteria</taxon>
        <taxon>Bacillati</taxon>
        <taxon>Bacillota</taxon>
        <taxon>Bacilli</taxon>
        <taxon>Bacillales</taxon>
        <taxon>Paenibacillaceae</taxon>
        <taxon>Paenibacillus</taxon>
    </lineage>
</organism>
<feature type="transmembrane region" description="Helical" evidence="2">
    <location>
        <begin position="6"/>
        <end position="32"/>
    </location>
</feature>
<gene>
    <name evidence="4" type="ORF">AR543_19075</name>
</gene>
<protein>
    <submittedName>
        <fullName evidence="4">Teicoplanin resistance protein VanZ</fullName>
    </submittedName>
</protein>
<feature type="region of interest" description="Disordered" evidence="1">
    <location>
        <begin position="361"/>
        <end position="414"/>
    </location>
</feature>
<dbReference type="InterPro" id="IPR021192">
    <property type="entry name" value="UCP031578_Vanz/RDD"/>
</dbReference>
<dbReference type="OrthoDB" id="4822551at2"/>
<dbReference type="Proteomes" id="UP000078148">
    <property type="component" value="Chromosome"/>
</dbReference>
<dbReference type="PANTHER" id="PTHR36834">
    <property type="entry name" value="MEMBRANE PROTEIN-RELATED"/>
    <property type="match status" value="1"/>
</dbReference>
<proteinExistence type="predicted"/>